<proteinExistence type="predicted"/>
<name>A0A5C8FHR1_9SPIR</name>
<dbReference type="EMBL" id="SAYE01000014">
    <property type="protein sequence ID" value="TXJ49765.1"/>
    <property type="molecule type" value="Genomic_DNA"/>
</dbReference>
<dbReference type="AlphaFoldDB" id="A0A5C8FHR1"/>
<accession>A0A5C8FHR1</accession>
<evidence type="ECO:0000313" key="2">
    <source>
        <dbReference type="EMBL" id="TXJ49765.1"/>
    </source>
</evidence>
<dbReference type="Proteomes" id="UP000322307">
    <property type="component" value="Unassembled WGS sequence"/>
</dbReference>
<gene>
    <name evidence="2" type="ORF">EPJ84_06805</name>
</gene>
<protein>
    <recommendedName>
        <fullName evidence="4">Lipocalin-like domain-containing protein</fullName>
    </recommendedName>
</protein>
<evidence type="ECO:0000256" key="1">
    <source>
        <dbReference type="SAM" id="SignalP"/>
    </source>
</evidence>
<comment type="caution">
    <text evidence="2">The sequence shown here is derived from an EMBL/GenBank/DDBJ whole genome shotgun (WGS) entry which is preliminary data.</text>
</comment>
<dbReference type="PROSITE" id="PS51257">
    <property type="entry name" value="PROKAR_LIPOPROTEIN"/>
    <property type="match status" value="1"/>
</dbReference>
<evidence type="ECO:0008006" key="4">
    <source>
        <dbReference type="Google" id="ProtNLM"/>
    </source>
</evidence>
<keyword evidence="1" id="KW-0732">Signal</keyword>
<organism evidence="2 3">
    <name type="scientific">Brachyspira aalborgi</name>
    <dbReference type="NCBI Taxonomy" id="29522"/>
    <lineage>
        <taxon>Bacteria</taxon>
        <taxon>Pseudomonadati</taxon>
        <taxon>Spirochaetota</taxon>
        <taxon>Spirochaetia</taxon>
        <taxon>Brachyspirales</taxon>
        <taxon>Brachyspiraceae</taxon>
        <taxon>Brachyspira</taxon>
    </lineage>
</organism>
<evidence type="ECO:0000313" key="3">
    <source>
        <dbReference type="Proteomes" id="UP000322307"/>
    </source>
</evidence>
<sequence>MKHTKNILKSLLITVMALSLLAVSCKKDEGGSKPTDPTPITISEQDILGNLKGFQTVTVVTDATVDFSAVTIGNNGTVDLTVTKNSTALTLTTFKSDMKTKLEQGTQSIASVTVTVAEASYQSGEEPKASNSKPVVFELTIKAKTGYVLDAGIKGYQEADKTVKLTLKFTPSSGNNWA</sequence>
<feature type="signal peptide" evidence="1">
    <location>
        <begin position="1"/>
        <end position="22"/>
    </location>
</feature>
<dbReference type="RefSeq" id="WP_147718133.1">
    <property type="nucleotide sequence ID" value="NZ_SAYE01000014.1"/>
</dbReference>
<reference evidence="2 3" key="1">
    <citation type="journal article" date="1992" name="Lakartidningen">
        <title>[Penicillin V and not amoxicillin is the first choice preparation in acute otitis].</title>
        <authorList>
            <person name="Kamme C."/>
            <person name="Lundgren K."/>
            <person name="Prellner K."/>
        </authorList>
    </citation>
    <scope>NUCLEOTIDE SEQUENCE [LARGE SCALE GENOMIC DNA]</scope>
    <source>
        <strain evidence="2 3">PC3939II</strain>
    </source>
</reference>
<feature type="chain" id="PRO_5023014916" description="Lipocalin-like domain-containing protein" evidence="1">
    <location>
        <begin position="23"/>
        <end position="178"/>
    </location>
</feature>